<dbReference type="Gene3D" id="3.90.1010.10">
    <property type="match status" value="1"/>
</dbReference>
<organism evidence="3 4">
    <name type="scientific">Candidatus Kuenenbacteria bacterium CG_4_10_14_3_um_filter_39_14</name>
    <dbReference type="NCBI Taxonomy" id="1974614"/>
    <lineage>
        <taxon>Bacteria</taxon>
        <taxon>Candidatus Kueneniibacteriota</taxon>
    </lineage>
</organism>
<feature type="domain" description="NIF system FeS cluster assembly NifU N-terminal" evidence="2">
    <location>
        <begin position="22"/>
        <end position="99"/>
    </location>
</feature>
<evidence type="ECO:0000313" key="4">
    <source>
        <dbReference type="Proteomes" id="UP000230658"/>
    </source>
</evidence>
<reference evidence="4" key="1">
    <citation type="submission" date="2017-09" db="EMBL/GenBank/DDBJ databases">
        <title>Depth-based differentiation of microbial function through sediment-hosted aquifers and enrichment of novel symbionts in the deep terrestrial subsurface.</title>
        <authorList>
            <person name="Probst A.J."/>
            <person name="Ladd B."/>
            <person name="Jarett J.K."/>
            <person name="Geller-Mcgrath D.E."/>
            <person name="Sieber C.M.K."/>
            <person name="Emerson J.B."/>
            <person name="Anantharaman K."/>
            <person name="Thomas B.C."/>
            <person name="Malmstrom R."/>
            <person name="Stieglmeier M."/>
            <person name="Klingl A."/>
            <person name="Woyke T."/>
            <person name="Ryan C.M."/>
            <person name="Banfield J.F."/>
        </authorList>
    </citation>
    <scope>NUCLEOTIDE SEQUENCE [LARGE SCALE GENOMIC DNA]</scope>
</reference>
<dbReference type="EMBL" id="PFJV01000021">
    <property type="protein sequence ID" value="PIX92612.1"/>
    <property type="molecule type" value="Genomic_DNA"/>
</dbReference>
<evidence type="ECO:0000259" key="2">
    <source>
        <dbReference type="Pfam" id="PF01592"/>
    </source>
</evidence>
<dbReference type="GO" id="GO:0005506">
    <property type="term" value="F:iron ion binding"/>
    <property type="evidence" value="ECO:0007669"/>
    <property type="project" value="InterPro"/>
</dbReference>
<sequence>MKKIFQKNKDVISQDKTIGWLYTPTVKDHFFKPRNIQLDEPKKGEYNGVGTAGSPVCGDVMTIWIKINPRSERIKKCAWRTFGCASAIASTSMLSVIVTRRGGM</sequence>
<feature type="transmembrane region" description="Helical" evidence="1">
    <location>
        <begin position="77"/>
        <end position="98"/>
    </location>
</feature>
<protein>
    <recommendedName>
        <fullName evidence="2">NIF system FeS cluster assembly NifU N-terminal domain-containing protein</fullName>
    </recommendedName>
</protein>
<dbReference type="Proteomes" id="UP000230658">
    <property type="component" value="Unassembled WGS sequence"/>
</dbReference>
<accession>A0A2M7MHN1</accession>
<name>A0A2M7MHN1_9BACT</name>
<dbReference type="InterPro" id="IPR002871">
    <property type="entry name" value="NIF_FeS_clus_asmbl_NifU_N"/>
</dbReference>
<keyword evidence="1" id="KW-0472">Membrane</keyword>
<dbReference type="GO" id="GO:0016226">
    <property type="term" value="P:iron-sulfur cluster assembly"/>
    <property type="evidence" value="ECO:0007669"/>
    <property type="project" value="InterPro"/>
</dbReference>
<dbReference type="GO" id="GO:0051536">
    <property type="term" value="F:iron-sulfur cluster binding"/>
    <property type="evidence" value="ECO:0007669"/>
    <property type="project" value="InterPro"/>
</dbReference>
<keyword evidence="1" id="KW-1133">Transmembrane helix</keyword>
<comment type="caution">
    <text evidence="3">The sequence shown here is derived from an EMBL/GenBank/DDBJ whole genome shotgun (WGS) entry which is preliminary data.</text>
</comment>
<dbReference type="Pfam" id="PF01592">
    <property type="entry name" value="NifU_N"/>
    <property type="match status" value="1"/>
</dbReference>
<dbReference type="CDD" id="cd06664">
    <property type="entry name" value="IscU_like"/>
    <property type="match status" value="1"/>
</dbReference>
<gene>
    <name evidence="3" type="ORF">COZ26_00900</name>
</gene>
<proteinExistence type="predicted"/>
<dbReference type="SUPFAM" id="SSF82649">
    <property type="entry name" value="SufE/NifU"/>
    <property type="match status" value="1"/>
</dbReference>
<evidence type="ECO:0000313" key="3">
    <source>
        <dbReference type="EMBL" id="PIX92612.1"/>
    </source>
</evidence>
<dbReference type="PANTHER" id="PTHR10093">
    <property type="entry name" value="IRON-SULFUR CLUSTER ASSEMBLY ENZYME NIFU HOMOLOG"/>
    <property type="match status" value="1"/>
</dbReference>
<keyword evidence="1" id="KW-0812">Transmembrane</keyword>
<dbReference type="AlphaFoldDB" id="A0A2M7MHN1"/>
<feature type="non-terminal residue" evidence="3">
    <location>
        <position position="104"/>
    </location>
</feature>
<evidence type="ECO:0000256" key="1">
    <source>
        <dbReference type="SAM" id="Phobius"/>
    </source>
</evidence>